<protein>
    <submittedName>
        <fullName evidence="8">5TMR of 5TMR-LYT</fullName>
    </submittedName>
</protein>
<evidence type="ECO:0000256" key="5">
    <source>
        <dbReference type="ARBA" id="ARBA00023136"/>
    </source>
</evidence>
<dbReference type="OrthoDB" id="5389501at2"/>
<evidence type="ECO:0000256" key="2">
    <source>
        <dbReference type="ARBA" id="ARBA00022475"/>
    </source>
</evidence>
<evidence type="ECO:0000256" key="3">
    <source>
        <dbReference type="ARBA" id="ARBA00022692"/>
    </source>
</evidence>
<feature type="transmembrane region" description="Helical" evidence="6">
    <location>
        <begin position="67"/>
        <end position="92"/>
    </location>
</feature>
<gene>
    <name evidence="8" type="ORF">SAMN02745165_01418</name>
</gene>
<dbReference type="GO" id="GO:0071555">
    <property type="term" value="P:cell wall organization"/>
    <property type="evidence" value="ECO:0007669"/>
    <property type="project" value="InterPro"/>
</dbReference>
<evidence type="ECO:0000313" key="9">
    <source>
        <dbReference type="Proteomes" id="UP000184171"/>
    </source>
</evidence>
<sequence length="130" mass="14259">MSSFSGLLHNAVLLLALGIIYDTLGLYKMRNRLQRDILSGILIGLVGMAVMLTPWELVPGIFFDTRWILLSLCGLFFGPVPTFVAVVMTVALRLFQGGGGMYVGSLVIITTAGVGLLWRLLVARFNWKLT</sequence>
<dbReference type="InterPro" id="IPR011620">
    <property type="entry name" value="Sig_transdc_His_kinase_LytS_TM"/>
</dbReference>
<dbReference type="STRING" id="1122189.SAMN02745165_01418"/>
<dbReference type="AlphaFoldDB" id="A0A1M6G5M4"/>
<dbReference type="GO" id="GO:0000155">
    <property type="term" value="F:phosphorelay sensor kinase activity"/>
    <property type="evidence" value="ECO:0007669"/>
    <property type="project" value="InterPro"/>
</dbReference>
<evidence type="ECO:0000256" key="6">
    <source>
        <dbReference type="SAM" id="Phobius"/>
    </source>
</evidence>
<feature type="domain" description="Signal transduction histidine kinase 5TM receptor LytS transmembrane region" evidence="7">
    <location>
        <begin position="23"/>
        <end position="123"/>
    </location>
</feature>
<evidence type="ECO:0000256" key="4">
    <source>
        <dbReference type="ARBA" id="ARBA00022989"/>
    </source>
</evidence>
<evidence type="ECO:0000256" key="1">
    <source>
        <dbReference type="ARBA" id="ARBA00004651"/>
    </source>
</evidence>
<keyword evidence="2" id="KW-1003">Cell membrane</keyword>
<accession>A0A1M6G5M4</accession>
<keyword evidence="3 6" id="KW-0812">Transmembrane</keyword>
<dbReference type="RefSeq" id="WP_072907229.1">
    <property type="nucleotide sequence ID" value="NZ_FQZT01000004.1"/>
</dbReference>
<organism evidence="8 9">
    <name type="scientific">Malonomonas rubra DSM 5091</name>
    <dbReference type="NCBI Taxonomy" id="1122189"/>
    <lineage>
        <taxon>Bacteria</taxon>
        <taxon>Pseudomonadati</taxon>
        <taxon>Thermodesulfobacteriota</taxon>
        <taxon>Desulfuromonadia</taxon>
        <taxon>Desulfuromonadales</taxon>
        <taxon>Geopsychrobacteraceae</taxon>
        <taxon>Malonomonas</taxon>
    </lineage>
</organism>
<feature type="transmembrane region" description="Helical" evidence="6">
    <location>
        <begin position="99"/>
        <end position="121"/>
    </location>
</feature>
<feature type="transmembrane region" description="Helical" evidence="6">
    <location>
        <begin position="37"/>
        <end position="55"/>
    </location>
</feature>
<comment type="subcellular location">
    <subcellularLocation>
        <location evidence="1">Cell membrane</location>
        <topology evidence="1">Multi-pass membrane protein</topology>
    </subcellularLocation>
</comment>
<keyword evidence="9" id="KW-1185">Reference proteome</keyword>
<proteinExistence type="predicted"/>
<dbReference type="EMBL" id="FQZT01000004">
    <property type="protein sequence ID" value="SHJ05190.1"/>
    <property type="molecule type" value="Genomic_DNA"/>
</dbReference>
<reference evidence="8 9" key="1">
    <citation type="submission" date="2016-11" db="EMBL/GenBank/DDBJ databases">
        <authorList>
            <person name="Jaros S."/>
            <person name="Januszkiewicz K."/>
            <person name="Wedrychowicz H."/>
        </authorList>
    </citation>
    <scope>NUCLEOTIDE SEQUENCE [LARGE SCALE GENOMIC DNA]</scope>
    <source>
        <strain evidence="8 9">DSM 5091</strain>
    </source>
</reference>
<evidence type="ECO:0000313" key="8">
    <source>
        <dbReference type="EMBL" id="SHJ05190.1"/>
    </source>
</evidence>
<dbReference type="GO" id="GO:0005886">
    <property type="term" value="C:plasma membrane"/>
    <property type="evidence" value="ECO:0007669"/>
    <property type="project" value="UniProtKB-SubCell"/>
</dbReference>
<name>A0A1M6G5M4_MALRU</name>
<keyword evidence="5 6" id="KW-0472">Membrane</keyword>
<feature type="transmembrane region" description="Helical" evidence="6">
    <location>
        <begin position="6"/>
        <end position="25"/>
    </location>
</feature>
<keyword evidence="4 6" id="KW-1133">Transmembrane helix</keyword>
<dbReference type="Proteomes" id="UP000184171">
    <property type="component" value="Unassembled WGS sequence"/>
</dbReference>
<dbReference type="Pfam" id="PF07694">
    <property type="entry name" value="5TM-5TMR_LYT"/>
    <property type="match status" value="1"/>
</dbReference>
<evidence type="ECO:0000259" key="7">
    <source>
        <dbReference type="Pfam" id="PF07694"/>
    </source>
</evidence>